<organism evidence="1 2">
    <name type="scientific">Allacma fusca</name>
    <dbReference type="NCBI Taxonomy" id="39272"/>
    <lineage>
        <taxon>Eukaryota</taxon>
        <taxon>Metazoa</taxon>
        <taxon>Ecdysozoa</taxon>
        <taxon>Arthropoda</taxon>
        <taxon>Hexapoda</taxon>
        <taxon>Collembola</taxon>
        <taxon>Symphypleona</taxon>
        <taxon>Sminthuridae</taxon>
        <taxon>Allacma</taxon>
    </lineage>
</organism>
<proteinExistence type="predicted"/>
<gene>
    <name evidence="1" type="ORF">AFUS01_LOCUS30104</name>
</gene>
<dbReference type="EMBL" id="CAJVCH010456244">
    <property type="protein sequence ID" value="CAG7819673.1"/>
    <property type="molecule type" value="Genomic_DNA"/>
</dbReference>
<dbReference type="Proteomes" id="UP000708208">
    <property type="component" value="Unassembled WGS sequence"/>
</dbReference>
<name>A0A8J2PF75_9HEXA</name>
<keyword evidence="2" id="KW-1185">Reference proteome</keyword>
<reference evidence="1" key="1">
    <citation type="submission" date="2021-06" db="EMBL/GenBank/DDBJ databases">
        <authorList>
            <person name="Hodson N. C."/>
            <person name="Mongue J. A."/>
            <person name="Jaron S. K."/>
        </authorList>
    </citation>
    <scope>NUCLEOTIDE SEQUENCE</scope>
</reference>
<accession>A0A8J2PF75</accession>
<comment type="caution">
    <text evidence="1">The sequence shown here is derived from an EMBL/GenBank/DDBJ whole genome shotgun (WGS) entry which is preliminary data.</text>
</comment>
<protein>
    <submittedName>
        <fullName evidence="1">Uncharacterized protein</fullName>
    </submittedName>
</protein>
<evidence type="ECO:0000313" key="2">
    <source>
        <dbReference type="Proteomes" id="UP000708208"/>
    </source>
</evidence>
<sequence>MEKLKDKPDASECQKFLKYAKGQSMNDNRLELYDPRNKDHARDNIKSCMYLGSSCFEGFDETVASMANKNKPCNCNCQVEEESCDIDSVKSVPEGCCDYRKATGKSDRFYISEDYKCPPMPDSEVESLVMPPWFECPSGSSIAPLPAPVGAKIKPISKGGIRTNFERNPNCLCCGAKRKDPFKQKCMKDVNKNCPAMKTRCSSKPRVEKKDNSYFQQIKNMIGIKW</sequence>
<dbReference type="AlphaFoldDB" id="A0A8J2PF75"/>
<evidence type="ECO:0000313" key="1">
    <source>
        <dbReference type="EMBL" id="CAG7819673.1"/>
    </source>
</evidence>